<reference evidence="8 9" key="1">
    <citation type="submission" date="2024-07" db="EMBL/GenBank/DDBJ databases">
        <authorList>
            <person name="Lee S."/>
            <person name="Kang M."/>
        </authorList>
    </citation>
    <scope>NUCLEOTIDE SEQUENCE [LARGE SCALE GENOMIC DNA]</scope>
    <source>
        <strain evidence="8 9">DS6</strain>
    </source>
</reference>
<dbReference type="InterPro" id="IPR025640">
    <property type="entry name" value="GYF_2"/>
</dbReference>
<organism evidence="8 9">
    <name type="scientific">Nocardioides eburneus</name>
    <dbReference type="NCBI Taxonomy" id="3231482"/>
    <lineage>
        <taxon>Bacteria</taxon>
        <taxon>Bacillati</taxon>
        <taxon>Actinomycetota</taxon>
        <taxon>Actinomycetes</taxon>
        <taxon>Propionibacteriales</taxon>
        <taxon>Nocardioidaceae</taxon>
        <taxon>Nocardioides</taxon>
    </lineage>
</organism>
<evidence type="ECO:0000256" key="1">
    <source>
        <dbReference type="ARBA" id="ARBA00004141"/>
    </source>
</evidence>
<dbReference type="Pfam" id="PF05154">
    <property type="entry name" value="TM2"/>
    <property type="match status" value="1"/>
</dbReference>
<feature type="domain" description="GYF" evidence="7">
    <location>
        <begin position="67"/>
        <end position="115"/>
    </location>
</feature>
<accession>A0ABV3T259</accession>
<evidence type="ECO:0000256" key="3">
    <source>
        <dbReference type="ARBA" id="ARBA00022989"/>
    </source>
</evidence>
<evidence type="ECO:0000259" key="6">
    <source>
        <dbReference type="Pfam" id="PF05154"/>
    </source>
</evidence>
<keyword evidence="9" id="KW-1185">Reference proteome</keyword>
<evidence type="ECO:0000313" key="8">
    <source>
        <dbReference type="EMBL" id="MEX0429297.1"/>
    </source>
</evidence>
<feature type="compositionally biased region" description="Gly residues" evidence="5">
    <location>
        <begin position="40"/>
        <end position="51"/>
    </location>
</feature>
<comment type="caution">
    <text evidence="8">The sequence shown here is derived from an EMBL/GenBank/DDBJ whole genome shotgun (WGS) entry which is preliminary data.</text>
</comment>
<evidence type="ECO:0000256" key="2">
    <source>
        <dbReference type="ARBA" id="ARBA00022692"/>
    </source>
</evidence>
<dbReference type="InterPro" id="IPR050932">
    <property type="entry name" value="TM2D1-3-like"/>
</dbReference>
<feature type="region of interest" description="Disordered" evidence="5">
    <location>
        <begin position="1"/>
        <end position="59"/>
    </location>
</feature>
<dbReference type="Proteomes" id="UP001556631">
    <property type="component" value="Unassembled WGS sequence"/>
</dbReference>
<proteinExistence type="predicted"/>
<protein>
    <submittedName>
        <fullName evidence="8">NINE protein</fullName>
    </submittedName>
</protein>
<name>A0ABV3T259_9ACTN</name>
<dbReference type="EMBL" id="JBFPJR010000038">
    <property type="protein sequence ID" value="MEX0429297.1"/>
    <property type="molecule type" value="Genomic_DNA"/>
</dbReference>
<dbReference type="PANTHER" id="PTHR21016">
    <property type="entry name" value="BETA-AMYLOID BINDING PROTEIN-RELATED"/>
    <property type="match status" value="1"/>
</dbReference>
<keyword evidence="3" id="KW-1133">Transmembrane helix</keyword>
<feature type="domain" description="TM2" evidence="6">
    <location>
        <begin position="118"/>
        <end position="166"/>
    </location>
</feature>
<gene>
    <name evidence="8" type="ORF">AB3X52_16885</name>
</gene>
<keyword evidence="4" id="KW-0472">Membrane</keyword>
<dbReference type="RefSeq" id="WP_367995262.1">
    <property type="nucleotide sequence ID" value="NZ_JBFPJR010000038.1"/>
</dbReference>
<sequence>MTDSPSPYGPPPGQDPSQQQPSGPSLEKSSPSGQQAYGQPGHGQPGYGQQQGYGQTTQAQLPTGPFYLSQAGQTYGPYPYEQLAQMSMSGQLKGDTLLSAGQGSAWFPAKQLPGLFSDKDWLTALLLSIFLGSLGVDRFYLGHIGLGVLKLLTCGGLGIWHIVDAILIGTRNLRDAEGRPLA</sequence>
<comment type="subcellular location">
    <subcellularLocation>
        <location evidence="1">Membrane</location>
        <topology evidence="1">Multi-pass membrane protein</topology>
    </subcellularLocation>
</comment>
<keyword evidence="2" id="KW-0812">Transmembrane</keyword>
<evidence type="ECO:0000256" key="5">
    <source>
        <dbReference type="SAM" id="MobiDB-lite"/>
    </source>
</evidence>
<evidence type="ECO:0000313" key="9">
    <source>
        <dbReference type="Proteomes" id="UP001556631"/>
    </source>
</evidence>
<dbReference type="PANTHER" id="PTHR21016:SF25">
    <property type="entry name" value="TM2 DOMAIN-CONTAINING PROTEIN DDB_G0277895-RELATED"/>
    <property type="match status" value="1"/>
</dbReference>
<dbReference type="Pfam" id="PF14237">
    <property type="entry name" value="GYF_2"/>
    <property type="match status" value="1"/>
</dbReference>
<dbReference type="InterPro" id="IPR007829">
    <property type="entry name" value="TM2"/>
</dbReference>
<evidence type="ECO:0000259" key="7">
    <source>
        <dbReference type="Pfam" id="PF14237"/>
    </source>
</evidence>
<evidence type="ECO:0000256" key="4">
    <source>
        <dbReference type="ARBA" id="ARBA00023136"/>
    </source>
</evidence>
<feature type="compositionally biased region" description="Low complexity" evidence="5">
    <location>
        <begin position="15"/>
        <end position="25"/>
    </location>
</feature>